<protein>
    <submittedName>
        <fullName evidence="2">Glutathione S-transferase family protein</fullName>
    </submittedName>
</protein>
<dbReference type="SUPFAM" id="SSF52833">
    <property type="entry name" value="Thioredoxin-like"/>
    <property type="match status" value="1"/>
</dbReference>
<dbReference type="InterPro" id="IPR036282">
    <property type="entry name" value="Glutathione-S-Trfase_C_sf"/>
</dbReference>
<dbReference type="Proteomes" id="UP001626549">
    <property type="component" value="Chromosome"/>
</dbReference>
<evidence type="ECO:0000313" key="2">
    <source>
        <dbReference type="EMBL" id="WOJ95346.1"/>
    </source>
</evidence>
<keyword evidence="3" id="KW-1185">Reference proteome</keyword>
<gene>
    <name evidence="2" type="ORF">R0137_08730</name>
</gene>
<dbReference type="InterPro" id="IPR036249">
    <property type="entry name" value="Thioredoxin-like_sf"/>
</dbReference>
<reference evidence="2 3" key="1">
    <citation type="submission" date="2023-10" db="EMBL/GenBank/DDBJ databases">
        <title>Two novel species belonging to the OM43/NOR5 clade.</title>
        <authorList>
            <person name="Park M."/>
        </authorList>
    </citation>
    <scope>NUCLEOTIDE SEQUENCE [LARGE SCALE GENOMIC DNA]</scope>
    <source>
        <strain evidence="2 3">IMCC45268</strain>
    </source>
</reference>
<dbReference type="EMBL" id="CP136865">
    <property type="protein sequence ID" value="WOJ95346.1"/>
    <property type="molecule type" value="Genomic_DNA"/>
</dbReference>
<dbReference type="SUPFAM" id="SSF47616">
    <property type="entry name" value="GST C-terminal domain-like"/>
    <property type="match status" value="1"/>
</dbReference>
<dbReference type="Pfam" id="PF13417">
    <property type="entry name" value="GST_N_3"/>
    <property type="match status" value="1"/>
</dbReference>
<sequence length="315" mass="34243">MSELILHQYADSPFSEKVRAILGYAELPYRSVDIPAIMPKPDLTALTGGYRRTPVMQMGADIYCDTALIAEIIDTHSTQTELFAGSGLAQTIAAARWTDSEFFRVCVGLVFQPAAIAANPRFQDPGAAEAFVKDRAAFTSGSPGLAVPLSRAEAVFKEHMRAMEQSLAGRPYLGGNTPSILDFSTWHLCWFVHRQEVLRHYFEGYSAVDAWLEKMTAFSDGKLATTISSDEAINIARDAEPAPLEGASVDPLLDADAGARVQVLPTDYGFQAVVGSLVAADDKHIVIAREDDRAGRLNVHFPRYGFEVSLAGDKA</sequence>
<dbReference type="RefSeq" id="WP_407326045.1">
    <property type="nucleotide sequence ID" value="NZ_CP136865.1"/>
</dbReference>
<dbReference type="Gene3D" id="1.20.1050.10">
    <property type="match status" value="1"/>
</dbReference>
<evidence type="ECO:0000259" key="1">
    <source>
        <dbReference type="Pfam" id="PF13417"/>
    </source>
</evidence>
<accession>A0ABZ0I8H5</accession>
<evidence type="ECO:0000313" key="3">
    <source>
        <dbReference type="Proteomes" id="UP001626549"/>
    </source>
</evidence>
<dbReference type="CDD" id="cd00570">
    <property type="entry name" value="GST_N_family"/>
    <property type="match status" value="1"/>
</dbReference>
<name>A0ABZ0I8H5_9GAMM</name>
<proteinExistence type="predicted"/>
<feature type="domain" description="GST N-terminal" evidence="1">
    <location>
        <begin position="6"/>
        <end position="76"/>
    </location>
</feature>
<dbReference type="InterPro" id="IPR004045">
    <property type="entry name" value="Glutathione_S-Trfase_N"/>
</dbReference>
<dbReference type="Gene3D" id="3.40.30.110">
    <property type="match status" value="2"/>
</dbReference>
<organism evidence="2 3">
    <name type="scientific">Congregibacter brevis</name>
    <dbReference type="NCBI Taxonomy" id="3081201"/>
    <lineage>
        <taxon>Bacteria</taxon>
        <taxon>Pseudomonadati</taxon>
        <taxon>Pseudomonadota</taxon>
        <taxon>Gammaproteobacteria</taxon>
        <taxon>Cellvibrionales</taxon>
        <taxon>Halieaceae</taxon>
        <taxon>Congregibacter</taxon>
    </lineage>
</organism>
<dbReference type="Pfam" id="PF13410">
    <property type="entry name" value="GST_C_2"/>
    <property type="match status" value="1"/>
</dbReference>